<dbReference type="InterPro" id="IPR005358">
    <property type="entry name" value="Puta_zinc/iron-chelating_dom"/>
</dbReference>
<name>A0A0K0HC46_SALBC</name>
<dbReference type="KEGG" id="sbg:SBG_2021"/>
<evidence type="ECO:0000313" key="2">
    <source>
        <dbReference type="Proteomes" id="UP000000289"/>
    </source>
</evidence>
<dbReference type="eggNOG" id="ENOG5032S46">
    <property type="taxonomic scope" value="Bacteria"/>
</dbReference>
<dbReference type="Pfam" id="PF03692">
    <property type="entry name" value="CxxCxxCC"/>
    <property type="match status" value="1"/>
</dbReference>
<dbReference type="PANTHER" id="PTHR36931">
    <property type="entry name" value="UPF0153 PROTEIN YEIW"/>
    <property type="match status" value="1"/>
</dbReference>
<protein>
    <recommendedName>
        <fullName evidence="3">YkgJ family cysteine cluster protein</fullName>
    </recommendedName>
</protein>
<reference evidence="1 2" key="1">
    <citation type="journal article" date="2011" name="PLoS Pathog.">
        <title>Salmonella bongori provides insights into the evolution of the Salmonellae.</title>
        <authorList>
            <person name="Fookes M."/>
            <person name="Schroeder G.N."/>
            <person name="Langridge G.C."/>
            <person name="Blondel C.J."/>
            <person name="Mammina C."/>
            <person name="Connor T.R."/>
            <person name="Seth-Smith H."/>
            <person name="Vernikos G.S."/>
            <person name="Robinson K.S."/>
            <person name="Sanders M."/>
            <person name="Petty N.K."/>
            <person name="Kingsley R.A."/>
            <person name="Baumler A.J."/>
            <person name="Nuccio S.P."/>
            <person name="Contreras I."/>
            <person name="Santiviago C.A."/>
            <person name="Maskell D."/>
            <person name="Barrow P."/>
            <person name="Humphrey T."/>
            <person name="Nastasi A."/>
            <person name="Roberts M."/>
            <person name="Frankel G."/>
            <person name="Parkhill J."/>
            <person name="Dougan G."/>
            <person name="Thomson N.R."/>
        </authorList>
    </citation>
    <scope>NUCLEOTIDE SEQUENCE [LARGE SCALE GENOMIC DNA]</scope>
    <source>
        <strain evidence="2">ATCC 43975 / DSM 13772 / NCTC 12419</strain>
    </source>
</reference>
<dbReference type="GeneID" id="44981020"/>
<dbReference type="EMBL" id="FR877557">
    <property type="protein sequence ID" value="CCC31082.1"/>
    <property type="molecule type" value="Genomic_DNA"/>
</dbReference>
<evidence type="ECO:0000313" key="1">
    <source>
        <dbReference type="EMBL" id="CCC31082.1"/>
    </source>
</evidence>
<dbReference type="AlphaFoldDB" id="A0A0K0HC46"/>
<evidence type="ECO:0008006" key="3">
    <source>
        <dbReference type="Google" id="ProtNLM"/>
    </source>
</evidence>
<accession>A0A0K0HC46</accession>
<sequence length="84" mass="8978">MECRSGCGACCIAPSISSPIPGMPKGKPMNTRCVQLSDDNLCLIFGSPLRPKVCSGLQPASDMCLTSREEAMVYLLELEQQTAP</sequence>
<proteinExistence type="predicted"/>
<organism evidence="1 2">
    <name type="scientific">Salmonella bongori (strain ATCC 43975 / DSM 13772 / NCTC 12419)</name>
    <dbReference type="NCBI Taxonomy" id="218493"/>
    <lineage>
        <taxon>Bacteria</taxon>
        <taxon>Pseudomonadati</taxon>
        <taxon>Pseudomonadota</taxon>
        <taxon>Gammaproteobacteria</taxon>
        <taxon>Enterobacterales</taxon>
        <taxon>Enterobacteriaceae</taxon>
        <taxon>Salmonella</taxon>
    </lineage>
</organism>
<dbReference type="RefSeq" id="WP_015702931.1">
    <property type="nucleotide sequence ID" value="NC_015761.1"/>
</dbReference>
<gene>
    <name evidence="1" type="ordered locus">SBG_2021</name>
</gene>
<dbReference type="InterPro" id="IPR052572">
    <property type="entry name" value="UPF0153_domain"/>
</dbReference>
<dbReference type="PANTHER" id="PTHR36931:SF1">
    <property type="entry name" value="UPF0153 PROTEIN YEIW"/>
    <property type="match status" value="1"/>
</dbReference>
<dbReference type="Proteomes" id="UP000000289">
    <property type="component" value="Chromosome"/>
</dbReference>